<sequence>MGLEKRIKRGDGRSRPSGKQNKTQEKGGIKRSKSGRTESSKAKAIRAKRWNSA</sequence>
<accession>B9D306</accession>
<name>B9D306_CAMRE</name>
<protein>
    <submittedName>
        <fullName evidence="2">Uncharacterized protein</fullName>
    </submittedName>
</protein>
<evidence type="ECO:0000256" key="1">
    <source>
        <dbReference type="SAM" id="MobiDB-lite"/>
    </source>
</evidence>
<reference evidence="2 3" key="1">
    <citation type="submission" date="2008-08" db="EMBL/GenBank/DDBJ databases">
        <authorList>
            <person name="Madupu R."/>
            <person name="Durkin A.S."/>
            <person name="Torralba M."/>
            <person name="Methe B."/>
            <person name="Sutton G.G."/>
            <person name="Strausberg R.L."/>
            <person name="Nelson K.E."/>
        </authorList>
    </citation>
    <scope>NUCLEOTIDE SEQUENCE [LARGE SCALE GENOMIC DNA]</scope>
    <source>
        <strain evidence="2 3">RM3267</strain>
    </source>
</reference>
<gene>
    <name evidence="2" type="ORF">CAMRE0001_0529</name>
</gene>
<evidence type="ECO:0000313" key="3">
    <source>
        <dbReference type="Proteomes" id="UP000003082"/>
    </source>
</evidence>
<evidence type="ECO:0000313" key="2">
    <source>
        <dbReference type="EMBL" id="EEF13670.1"/>
    </source>
</evidence>
<feature type="region of interest" description="Disordered" evidence="1">
    <location>
        <begin position="1"/>
        <end position="53"/>
    </location>
</feature>
<dbReference type="AlphaFoldDB" id="B9D306"/>
<proteinExistence type="predicted"/>
<dbReference type="STRING" id="553218.CAMRE0001_0529"/>
<organism evidence="2 3">
    <name type="scientific">Campylobacter rectus RM3267</name>
    <dbReference type="NCBI Taxonomy" id="553218"/>
    <lineage>
        <taxon>Bacteria</taxon>
        <taxon>Pseudomonadati</taxon>
        <taxon>Campylobacterota</taxon>
        <taxon>Epsilonproteobacteria</taxon>
        <taxon>Campylobacterales</taxon>
        <taxon>Campylobacteraceae</taxon>
        <taxon>Campylobacter</taxon>
    </lineage>
</organism>
<feature type="compositionally biased region" description="Basic residues" evidence="1">
    <location>
        <begin position="43"/>
        <end position="53"/>
    </location>
</feature>
<dbReference type="Proteomes" id="UP000003082">
    <property type="component" value="Unassembled WGS sequence"/>
</dbReference>
<dbReference type="EMBL" id="ACFU01000016">
    <property type="protein sequence ID" value="EEF13670.1"/>
    <property type="molecule type" value="Genomic_DNA"/>
</dbReference>
<comment type="caution">
    <text evidence="2">The sequence shown here is derived from an EMBL/GenBank/DDBJ whole genome shotgun (WGS) entry which is preliminary data.</text>
</comment>
<keyword evidence="3" id="KW-1185">Reference proteome</keyword>